<feature type="transmembrane region" description="Helical" evidence="8">
    <location>
        <begin position="233"/>
        <end position="253"/>
    </location>
</feature>
<evidence type="ECO:0000313" key="9">
    <source>
        <dbReference type="EMBL" id="GAA3551497.1"/>
    </source>
</evidence>
<proteinExistence type="inferred from homology"/>
<evidence type="ECO:0000256" key="7">
    <source>
        <dbReference type="ARBA" id="ARBA00023136"/>
    </source>
</evidence>
<protein>
    <submittedName>
        <fullName evidence="9">AI-2E family transporter</fullName>
    </submittedName>
</protein>
<evidence type="ECO:0000256" key="2">
    <source>
        <dbReference type="ARBA" id="ARBA00009773"/>
    </source>
</evidence>
<evidence type="ECO:0000256" key="5">
    <source>
        <dbReference type="ARBA" id="ARBA00022692"/>
    </source>
</evidence>
<keyword evidence="5 8" id="KW-0812">Transmembrane</keyword>
<evidence type="ECO:0000256" key="8">
    <source>
        <dbReference type="SAM" id="Phobius"/>
    </source>
</evidence>
<keyword evidence="7 8" id="KW-0472">Membrane</keyword>
<sequence>MNPKTGQVPVRTILATIGLVLVTALALLLLYQIQHVLVWIVVAVFFTVALYPVTAWVERKVARGHRTVATILVFFVLVLLLAGLLAAFAVPLATEGASFATQLPQLITDARSGQGTVGRLLERTHALAWIQGHQEQIAGYASGLTGSASSVLTGLATGLAGVVTVFVLALLMVLEGPKVVSGVLNLVDDDETRERVRSVSADCAKSITGYISGNLLISIICGALTYVTLKVMGVPFAGLIALFVGLVDLIPLVGATVGAVVALVAAAVHSIPALIVVAIFFVLYQQLENHVLQPVILSRTVKLNPLVVLVAILVGVELAGILGALLAIPVAGIIQVIVRDVWSHRRGRPKVVPTVGEEERPA</sequence>
<evidence type="ECO:0000313" key="10">
    <source>
        <dbReference type="Proteomes" id="UP001500767"/>
    </source>
</evidence>
<dbReference type="EMBL" id="BAAAYR010000001">
    <property type="protein sequence ID" value="GAA3551497.1"/>
    <property type="molecule type" value="Genomic_DNA"/>
</dbReference>
<keyword evidence="3" id="KW-0813">Transport</keyword>
<keyword evidence="10" id="KW-1185">Reference proteome</keyword>
<feature type="transmembrane region" description="Helical" evidence="8">
    <location>
        <begin position="12"/>
        <end position="31"/>
    </location>
</feature>
<evidence type="ECO:0000256" key="1">
    <source>
        <dbReference type="ARBA" id="ARBA00004651"/>
    </source>
</evidence>
<dbReference type="Pfam" id="PF01594">
    <property type="entry name" value="AI-2E_transport"/>
    <property type="match status" value="1"/>
</dbReference>
<keyword evidence="6 8" id="KW-1133">Transmembrane helix</keyword>
<comment type="caution">
    <text evidence="9">The sequence shown here is derived from an EMBL/GenBank/DDBJ whole genome shotgun (WGS) entry which is preliminary data.</text>
</comment>
<evidence type="ECO:0000256" key="6">
    <source>
        <dbReference type="ARBA" id="ARBA00022989"/>
    </source>
</evidence>
<feature type="transmembrane region" description="Helical" evidence="8">
    <location>
        <begin position="305"/>
        <end position="338"/>
    </location>
</feature>
<dbReference type="PANTHER" id="PTHR21716:SF53">
    <property type="entry name" value="PERMEASE PERM-RELATED"/>
    <property type="match status" value="1"/>
</dbReference>
<evidence type="ECO:0000256" key="4">
    <source>
        <dbReference type="ARBA" id="ARBA00022475"/>
    </source>
</evidence>
<feature type="transmembrane region" description="Helical" evidence="8">
    <location>
        <begin position="260"/>
        <end position="285"/>
    </location>
</feature>
<dbReference type="Proteomes" id="UP001500767">
    <property type="component" value="Unassembled WGS sequence"/>
</dbReference>
<comment type="subcellular location">
    <subcellularLocation>
        <location evidence="1">Cell membrane</location>
        <topology evidence="1">Multi-pass membrane protein</topology>
    </subcellularLocation>
</comment>
<gene>
    <name evidence="9" type="ORF">GCM10022197_03050</name>
</gene>
<dbReference type="PANTHER" id="PTHR21716">
    <property type="entry name" value="TRANSMEMBRANE PROTEIN"/>
    <property type="match status" value="1"/>
</dbReference>
<evidence type="ECO:0000256" key="3">
    <source>
        <dbReference type="ARBA" id="ARBA00022448"/>
    </source>
</evidence>
<name>A0ABP6WJB0_9ACTN</name>
<feature type="transmembrane region" description="Helical" evidence="8">
    <location>
        <begin position="37"/>
        <end position="57"/>
    </location>
</feature>
<feature type="transmembrane region" description="Helical" evidence="8">
    <location>
        <begin position="69"/>
        <end position="90"/>
    </location>
</feature>
<organism evidence="9 10">
    <name type="scientific">Microlunatus spumicola</name>
    <dbReference type="NCBI Taxonomy" id="81499"/>
    <lineage>
        <taxon>Bacteria</taxon>
        <taxon>Bacillati</taxon>
        <taxon>Actinomycetota</taxon>
        <taxon>Actinomycetes</taxon>
        <taxon>Propionibacteriales</taxon>
        <taxon>Propionibacteriaceae</taxon>
        <taxon>Microlunatus</taxon>
    </lineage>
</organism>
<feature type="transmembrane region" description="Helical" evidence="8">
    <location>
        <begin position="207"/>
        <end position="227"/>
    </location>
</feature>
<comment type="similarity">
    <text evidence="2">Belongs to the autoinducer-2 exporter (AI-2E) (TC 2.A.86) family.</text>
</comment>
<dbReference type="InterPro" id="IPR002549">
    <property type="entry name" value="AI-2E-like"/>
</dbReference>
<accession>A0ABP6WJB0</accession>
<feature type="transmembrane region" description="Helical" evidence="8">
    <location>
        <begin position="151"/>
        <end position="174"/>
    </location>
</feature>
<keyword evidence="4" id="KW-1003">Cell membrane</keyword>
<reference evidence="10" key="1">
    <citation type="journal article" date="2019" name="Int. J. Syst. Evol. Microbiol.">
        <title>The Global Catalogue of Microorganisms (GCM) 10K type strain sequencing project: providing services to taxonomists for standard genome sequencing and annotation.</title>
        <authorList>
            <consortium name="The Broad Institute Genomics Platform"/>
            <consortium name="The Broad Institute Genome Sequencing Center for Infectious Disease"/>
            <person name="Wu L."/>
            <person name="Ma J."/>
        </authorList>
    </citation>
    <scope>NUCLEOTIDE SEQUENCE [LARGE SCALE GENOMIC DNA]</scope>
    <source>
        <strain evidence="10">JCM 16540</strain>
    </source>
</reference>